<name>A0ABP9F8B5_9ACTN</name>
<protein>
    <recommendedName>
        <fullName evidence="3">Transposase IS701-like DDE domain-containing protein</fullName>
    </recommendedName>
</protein>
<gene>
    <name evidence="1" type="ORF">GCM10025789_13010</name>
</gene>
<dbReference type="EMBL" id="BAABLV010000020">
    <property type="protein sequence ID" value="GAA4896628.1"/>
    <property type="molecule type" value="Genomic_DNA"/>
</dbReference>
<accession>A0ABP9F8B5</accession>
<evidence type="ECO:0008006" key="3">
    <source>
        <dbReference type="Google" id="ProtNLM"/>
    </source>
</evidence>
<keyword evidence="2" id="KW-1185">Reference proteome</keyword>
<proteinExistence type="predicted"/>
<evidence type="ECO:0000313" key="1">
    <source>
        <dbReference type="EMBL" id="GAA4896628.1"/>
    </source>
</evidence>
<reference evidence="2" key="1">
    <citation type="journal article" date="2019" name="Int. J. Syst. Evol. Microbiol.">
        <title>The Global Catalogue of Microorganisms (GCM) 10K type strain sequencing project: providing services to taxonomists for standard genome sequencing and annotation.</title>
        <authorList>
            <consortium name="The Broad Institute Genomics Platform"/>
            <consortium name="The Broad Institute Genome Sequencing Center for Infectious Disease"/>
            <person name="Wu L."/>
            <person name="Ma J."/>
        </authorList>
    </citation>
    <scope>NUCLEOTIDE SEQUENCE [LARGE SCALE GENOMIC DNA]</scope>
    <source>
        <strain evidence="2">JCM 19125</strain>
    </source>
</reference>
<organism evidence="1 2">
    <name type="scientific">Tessaracoccus lubricantis</name>
    <dbReference type="NCBI Taxonomy" id="545543"/>
    <lineage>
        <taxon>Bacteria</taxon>
        <taxon>Bacillati</taxon>
        <taxon>Actinomycetota</taxon>
        <taxon>Actinomycetes</taxon>
        <taxon>Propionibacteriales</taxon>
        <taxon>Propionibacteriaceae</taxon>
        <taxon>Tessaracoccus</taxon>
    </lineage>
</organism>
<dbReference type="Proteomes" id="UP001501521">
    <property type="component" value="Unassembled WGS sequence"/>
</dbReference>
<sequence>MTGQGWLPGPPETQEFALAPLEQLSAAGIRGETRHFGRLAAAVADSALTAALVAHIRAGVAPQDRRAWLILDSYHSAVGAPARDRKPLGRPRQRS</sequence>
<comment type="caution">
    <text evidence="1">The sequence shown here is derived from an EMBL/GenBank/DDBJ whole genome shotgun (WGS) entry which is preliminary data.</text>
</comment>
<evidence type="ECO:0000313" key="2">
    <source>
        <dbReference type="Proteomes" id="UP001501521"/>
    </source>
</evidence>